<accession>A0A0F9SPR4</accession>
<dbReference type="SUPFAM" id="SSF46785">
    <property type="entry name" value="Winged helix' DNA-binding domain"/>
    <property type="match status" value="1"/>
</dbReference>
<proteinExistence type="predicted"/>
<reference evidence="2" key="1">
    <citation type="journal article" date="2015" name="Nature">
        <title>Complex archaea that bridge the gap between prokaryotes and eukaryotes.</title>
        <authorList>
            <person name="Spang A."/>
            <person name="Saw J.H."/>
            <person name="Jorgensen S.L."/>
            <person name="Zaremba-Niedzwiedzka K."/>
            <person name="Martijn J."/>
            <person name="Lind A.E."/>
            <person name="van Eijk R."/>
            <person name="Schleper C."/>
            <person name="Guy L."/>
            <person name="Ettema T.J."/>
        </authorList>
    </citation>
    <scope>NUCLEOTIDE SEQUENCE</scope>
</reference>
<sequence length="161" mass="17237">MRLTMYTDYALRLLMYLAVKPDALATIQEVAEAYGISRNHLMKIAQELGRGGFVETVRGRGGGLRLRTDPASIVIGDVVRATEDDFRLVECFDPTRNRCVITGPCRLRGALAEALDAYLAVLDRFTLADLVVARTPLQDILGLPAGPGGPGKAAPATAVPG</sequence>
<dbReference type="InterPro" id="IPR036390">
    <property type="entry name" value="WH_DNA-bd_sf"/>
</dbReference>
<evidence type="ECO:0008006" key="3">
    <source>
        <dbReference type="Google" id="ProtNLM"/>
    </source>
</evidence>
<dbReference type="PANTHER" id="PTHR33221">
    <property type="entry name" value="WINGED HELIX-TURN-HELIX TRANSCRIPTIONAL REGULATOR, RRF2 FAMILY"/>
    <property type="match status" value="1"/>
</dbReference>
<dbReference type="PANTHER" id="PTHR33221:SF4">
    <property type="entry name" value="HTH-TYPE TRANSCRIPTIONAL REPRESSOR NSRR"/>
    <property type="match status" value="1"/>
</dbReference>
<dbReference type="PROSITE" id="PS51197">
    <property type="entry name" value="HTH_RRF2_2"/>
    <property type="match status" value="1"/>
</dbReference>
<dbReference type="InterPro" id="IPR036388">
    <property type="entry name" value="WH-like_DNA-bd_sf"/>
</dbReference>
<dbReference type="Gene3D" id="1.10.10.10">
    <property type="entry name" value="Winged helix-like DNA-binding domain superfamily/Winged helix DNA-binding domain"/>
    <property type="match status" value="1"/>
</dbReference>
<name>A0A0F9SPR4_9ZZZZ</name>
<protein>
    <recommendedName>
        <fullName evidence="3">Rrf2 family transcriptional regulator</fullName>
    </recommendedName>
</protein>
<dbReference type="Pfam" id="PF02082">
    <property type="entry name" value="Rrf2"/>
    <property type="match status" value="1"/>
</dbReference>
<gene>
    <name evidence="2" type="ORF">LCGC14_0425220</name>
</gene>
<comment type="caution">
    <text evidence="2">The sequence shown here is derived from an EMBL/GenBank/DDBJ whole genome shotgun (WGS) entry which is preliminary data.</text>
</comment>
<dbReference type="GO" id="GO:0005829">
    <property type="term" value="C:cytosol"/>
    <property type="evidence" value="ECO:0007669"/>
    <property type="project" value="TreeGrafter"/>
</dbReference>
<dbReference type="AlphaFoldDB" id="A0A0F9SPR4"/>
<dbReference type="EMBL" id="LAZR01000392">
    <property type="protein sequence ID" value="KKN71005.1"/>
    <property type="molecule type" value="Genomic_DNA"/>
</dbReference>
<dbReference type="NCBIfam" id="TIGR00738">
    <property type="entry name" value="rrf2_super"/>
    <property type="match status" value="1"/>
</dbReference>
<evidence type="ECO:0000256" key="1">
    <source>
        <dbReference type="ARBA" id="ARBA00023125"/>
    </source>
</evidence>
<organism evidence="2">
    <name type="scientific">marine sediment metagenome</name>
    <dbReference type="NCBI Taxonomy" id="412755"/>
    <lineage>
        <taxon>unclassified sequences</taxon>
        <taxon>metagenomes</taxon>
        <taxon>ecological metagenomes</taxon>
    </lineage>
</organism>
<evidence type="ECO:0000313" key="2">
    <source>
        <dbReference type="EMBL" id="KKN71005.1"/>
    </source>
</evidence>
<dbReference type="InterPro" id="IPR000944">
    <property type="entry name" value="Tscrpt_reg_Rrf2"/>
</dbReference>
<dbReference type="GO" id="GO:0003677">
    <property type="term" value="F:DNA binding"/>
    <property type="evidence" value="ECO:0007669"/>
    <property type="project" value="UniProtKB-KW"/>
</dbReference>
<dbReference type="GO" id="GO:0003700">
    <property type="term" value="F:DNA-binding transcription factor activity"/>
    <property type="evidence" value="ECO:0007669"/>
    <property type="project" value="TreeGrafter"/>
</dbReference>
<keyword evidence="1" id="KW-0238">DNA-binding</keyword>